<comment type="caution">
    <text evidence="1">The sequence shown here is derived from an EMBL/GenBank/DDBJ whole genome shotgun (WGS) entry which is preliminary data.</text>
</comment>
<proteinExistence type="predicted"/>
<evidence type="ECO:0000313" key="2">
    <source>
        <dbReference type="Proteomes" id="UP000179266"/>
    </source>
</evidence>
<organism evidence="1 2">
    <name type="scientific">Candidatus Schekmanbacteria bacterium RBG_13_48_7</name>
    <dbReference type="NCBI Taxonomy" id="1817878"/>
    <lineage>
        <taxon>Bacteria</taxon>
        <taxon>Candidatus Schekmaniibacteriota</taxon>
    </lineage>
</organism>
<dbReference type="Proteomes" id="UP000179266">
    <property type="component" value="Unassembled WGS sequence"/>
</dbReference>
<gene>
    <name evidence="1" type="ORF">A2161_10015</name>
</gene>
<protein>
    <submittedName>
        <fullName evidence="1">Uncharacterized protein</fullName>
    </submittedName>
</protein>
<dbReference type="AlphaFoldDB" id="A0A1F7RZ47"/>
<dbReference type="EMBL" id="MGDD01000111">
    <property type="protein sequence ID" value="OGL46823.1"/>
    <property type="molecule type" value="Genomic_DNA"/>
</dbReference>
<name>A0A1F7RZ47_9BACT</name>
<sequence length="180" mass="20668">MYRNQKILLIAVIILLFNFPVEISSKILPKISLIVDGSTIKPVSVNVTLEWLPRLSATPKTVFSEKIALEESTISNPIIRIYSHFRSIIEFPDTDYLDLQMENGKLGVNLKLNTKIQNRLKIYYTLHLDETDWKKAISDPDTLIINSDNSRETDGKNVLQTQLIYNSSENLLYIILVNYP</sequence>
<accession>A0A1F7RZ47</accession>
<evidence type="ECO:0000313" key="1">
    <source>
        <dbReference type="EMBL" id="OGL46823.1"/>
    </source>
</evidence>
<reference evidence="1 2" key="1">
    <citation type="journal article" date="2016" name="Nat. Commun.">
        <title>Thousands of microbial genomes shed light on interconnected biogeochemical processes in an aquifer system.</title>
        <authorList>
            <person name="Anantharaman K."/>
            <person name="Brown C.T."/>
            <person name="Hug L.A."/>
            <person name="Sharon I."/>
            <person name="Castelle C.J."/>
            <person name="Probst A.J."/>
            <person name="Thomas B.C."/>
            <person name="Singh A."/>
            <person name="Wilkins M.J."/>
            <person name="Karaoz U."/>
            <person name="Brodie E.L."/>
            <person name="Williams K.H."/>
            <person name="Hubbard S.S."/>
            <person name="Banfield J.F."/>
        </authorList>
    </citation>
    <scope>NUCLEOTIDE SEQUENCE [LARGE SCALE GENOMIC DNA]</scope>
</reference>